<feature type="signal peptide" evidence="10">
    <location>
        <begin position="1"/>
        <end position="21"/>
    </location>
</feature>
<dbReference type="Proteomes" id="UP001209229">
    <property type="component" value="Unassembled WGS sequence"/>
</dbReference>
<evidence type="ECO:0000259" key="11">
    <source>
        <dbReference type="Pfam" id="PF00593"/>
    </source>
</evidence>
<comment type="subcellular location">
    <subcellularLocation>
        <location evidence="1 8">Cell outer membrane</location>
        <topology evidence="1 8">Multi-pass membrane protein</topology>
    </subcellularLocation>
</comment>
<evidence type="ECO:0000259" key="12">
    <source>
        <dbReference type="Pfam" id="PF07715"/>
    </source>
</evidence>
<evidence type="ECO:0000256" key="6">
    <source>
        <dbReference type="ARBA" id="ARBA00023136"/>
    </source>
</evidence>
<dbReference type="InterPro" id="IPR037066">
    <property type="entry name" value="Plug_dom_sf"/>
</dbReference>
<gene>
    <name evidence="13" type="ORF">OM075_23680</name>
</gene>
<evidence type="ECO:0000256" key="3">
    <source>
        <dbReference type="ARBA" id="ARBA00022452"/>
    </source>
</evidence>
<accession>A0AAE3SHE0</accession>
<organism evidence="13 14">
    <name type="scientific">Plebeiibacterium sediminum</name>
    <dbReference type="NCBI Taxonomy" id="2992112"/>
    <lineage>
        <taxon>Bacteria</taxon>
        <taxon>Pseudomonadati</taxon>
        <taxon>Bacteroidota</taxon>
        <taxon>Bacteroidia</taxon>
        <taxon>Marinilabiliales</taxon>
        <taxon>Marinilabiliaceae</taxon>
        <taxon>Plebeiibacterium</taxon>
    </lineage>
</organism>
<feature type="domain" description="TonB-dependent receptor-like beta-barrel" evidence="11">
    <location>
        <begin position="409"/>
        <end position="993"/>
    </location>
</feature>
<dbReference type="NCBIfam" id="TIGR04056">
    <property type="entry name" value="OMP_RagA_SusC"/>
    <property type="match status" value="1"/>
</dbReference>
<reference evidence="13" key="1">
    <citation type="submission" date="2022-10" db="EMBL/GenBank/DDBJ databases">
        <authorList>
            <person name="Yu W.X."/>
        </authorList>
    </citation>
    <scope>NUCLEOTIDE SEQUENCE</scope>
    <source>
        <strain evidence="13">AAT</strain>
    </source>
</reference>
<keyword evidence="6 8" id="KW-0472">Membrane</keyword>
<feature type="domain" description="TonB-dependent receptor plug" evidence="12">
    <location>
        <begin position="131"/>
        <end position="240"/>
    </location>
</feature>
<dbReference type="PROSITE" id="PS52016">
    <property type="entry name" value="TONB_DEPENDENT_REC_3"/>
    <property type="match status" value="1"/>
</dbReference>
<dbReference type="SUPFAM" id="SSF49464">
    <property type="entry name" value="Carboxypeptidase regulatory domain-like"/>
    <property type="match status" value="1"/>
</dbReference>
<dbReference type="Gene3D" id="2.170.130.10">
    <property type="entry name" value="TonB-dependent receptor, plug domain"/>
    <property type="match status" value="1"/>
</dbReference>
<comment type="caution">
    <text evidence="13">The sequence shown here is derived from an EMBL/GenBank/DDBJ whole genome shotgun (WGS) entry which is preliminary data.</text>
</comment>
<dbReference type="InterPro" id="IPR023997">
    <property type="entry name" value="TonB-dep_OMP_SusC/RagA_CS"/>
</dbReference>
<dbReference type="InterPro" id="IPR036942">
    <property type="entry name" value="Beta-barrel_TonB_sf"/>
</dbReference>
<dbReference type="SUPFAM" id="SSF56935">
    <property type="entry name" value="Porins"/>
    <property type="match status" value="1"/>
</dbReference>
<dbReference type="Gene3D" id="2.60.40.1120">
    <property type="entry name" value="Carboxypeptidase-like, regulatory domain"/>
    <property type="match status" value="1"/>
</dbReference>
<dbReference type="EMBL" id="JAPDPJ010000115">
    <property type="protein sequence ID" value="MCW3789480.1"/>
    <property type="molecule type" value="Genomic_DNA"/>
</dbReference>
<keyword evidence="13" id="KW-0675">Receptor</keyword>
<keyword evidence="4 8" id="KW-0812">Transmembrane</keyword>
<dbReference type="Pfam" id="PF13715">
    <property type="entry name" value="CarbopepD_reg_2"/>
    <property type="match status" value="1"/>
</dbReference>
<evidence type="ECO:0000256" key="5">
    <source>
        <dbReference type="ARBA" id="ARBA00023077"/>
    </source>
</evidence>
<dbReference type="NCBIfam" id="TIGR04057">
    <property type="entry name" value="SusC_RagA_signa"/>
    <property type="match status" value="1"/>
</dbReference>
<name>A0AAE3SHE0_9BACT</name>
<feature type="chain" id="PRO_5041992386" evidence="10">
    <location>
        <begin position="22"/>
        <end position="1038"/>
    </location>
</feature>
<dbReference type="GO" id="GO:0009279">
    <property type="term" value="C:cell outer membrane"/>
    <property type="evidence" value="ECO:0007669"/>
    <property type="project" value="UniProtKB-SubCell"/>
</dbReference>
<dbReference type="Gene3D" id="2.40.170.20">
    <property type="entry name" value="TonB-dependent receptor, beta-barrel domain"/>
    <property type="match status" value="1"/>
</dbReference>
<dbReference type="InterPro" id="IPR012910">
    <property type="entry name" value="Plug_dom"/>
</dbReference>
<evidence type="ECO:0000313" key="13">
    <source>
        <dbReference type="EMBL" id="MCW3789480.1"/>
    </source>
</evidence>
<keyword evidence="3 8" id="KW-1134">Transmembrane beta strand</keyword>
<evidence type="ECO:0000256" key="9">
    <source>
        <dbReference type="RuleBase" id="RU003357"/>
    </source>
</evidence>
<proteinExistence type="inferred from homology"/>
<dbReference type="InterPro" id="IPR039426">
    <property type="entry name" value="TonB-dep_rcpt-like"/>
</dbReference>
<dbReference type="FunFam" id="2.60.40.1120:FF:000003">
    <property type="entry name" value="Outer membrane protein Omp121"/>
    <property type="match status" value="1"/>
</dbReference>
<dbReference type="Pfam" id="PF07715">
    <property type="entry name" value="Plug"/>
    <property type="match status" value="1"/>
</dbReference>
<evidence type="ECO:0000256" key="10">
    <source>
        <dbReference type="SAM" id="SignalP"/>
    </source>
</evidence>
<dbReference type="InterPro" id="IPR000531">
    <property type="entry name" value="Beta-barrel_TonB"/>
</dbReference>
<keyword evidence="7 8" id="KW-0998">Cell outer membrane</keyword>
<evidence type="ECO:0000256" key="1">
    <source>
        <dbReference type="ARBA" id="ARBA00004571"/>
    </source>
</evidence>
<evidence type="ECO:0000256" key="4">
    <source>
        <dbReference type="ARBA" id="ARBA00022692"/>
    </source>
</evidence>
<evidence type="ECO:0000256" key="2">
    <source>
        <dbReference type="ARBA" id="ARBA00022448"/>
    </source>
</evidence>
<sequence>MNKQMSKLLLFIGLIFSFSFCEITAKANEKASITEQSEQQISISGIVKDSSGEPLIGVSIQIKGTTNGTITDIDGKFSMTCNENDILLFSYIGFNNLEVRAGDNAFHDIVLETDSEAIDEVVVIGYGTTTKKHVIGAVDKVGEKMMKDRPVASVSQALQGMSPSLTIQQRSMNPNDNSMNINIRGISSMNNNDPLIVIDGMISNDVQAMNKINPNDIENVSILKDAGTAAIYGSRAANGVILITTKKGKKGMKQVISFNSSIGTQNPEILIQPVKGYQNALLRNDSYVNAGLQPIYSPSQIAEFAKGDSEWGYEAIMKNALQQNYNINVQGGSSTTTYNVSFGYYDQESNYKGQDFGIGRYNLRSNIVTEISKLKLTTLLSYDRQEGRSDRGGLWLSDAMRVPNYMMYDLYPDADGKYYNNAITTNGNMLASLYHGGLTTTDNDHFQGIVSGELELISGLKAKAVIGYDLNTDHRFINRKWYPVYDYINRNDVVNQADDKEFHQEDYNSKSTMLNTQFLLNYDKTLGAHHISGLVGYTTESYRRKANEIKRFYVDPDLGLDTDETIYDTGSYNSPQATTERALHSYLGRLSYSYMDTYYLEASARYDGSSKFAKDNRWGFFPSGTVGWRISEESFFNFYKDKIGDLKLRASYGLLGSQSVNDYQFLTTYDIYNNQYGFNNSSVTGTGYTYGNELLSWEKTRTLNLGFDAICSNNLQVTFDFFNKNTTDILLTPQTPSTLGGAVPRANIGEMRNRGWELTLSYNLKHSGFAHFFSFNIGDSYNEVVKYGDQSIAASDEIERLIREGVPYYSYYGYKTDGLYKNQDEIRNSATFIGANLQPGDVKYVDRNEDGVIDDNDRYILGNAFPRYNYGFTYNATWKGFDFNMLWQGVGKRDMALRGEMIEPFHGSYYYVMFEHQLDYWTPNNTDAKYPRLINNAASSSYTNNYGHGSDRNLYNAAYLRLKNVQLGYTLPKRLVQKVGMQKFRLYVTGQNLLTFTKNKFIDPESTEFGNSMNASGANSGRNYPTLKYYGGGIDIEF</sequence>
<comment type="similarity">
    <text evidence="8 9">Belongs to the TonB-dependent receptor family.</text>
</comment>
<dbReference type="InterPro" id="IPR023996">
    <property type="entry name" value="TonB-dep_OMP_SusC/RagA"/>
</dbReference>
<keyword evidence="2 8" id="KW-0813">Transport</keyword>
<keyword evidence="5 9" id="KW-0798">TonB box</keyword>
<evidence type="ECO:0000256" key="7">
    <source>
        <dbReference type="ARBA" id="ARBA00023237"/>
    </source>
</evidence>
<dbReference type="AlphaFoldDB" id="A0AAE3SHE0"/>
<dbReference type="InterPro" id="IPR008969">
    <property type="entry name" value="CarboxyPept-like_regulatory"/>
</dbReference>
<dbReference type="Pfam" id="PF00593">
    <property type="entry name" value="TonB_dep_Rec_b-barrel"/>
    <property type="match status" value="1"/>
</dbReference>
<evidence type="ECO:0000313" key="14">
    <source>
        <dbReference type="Proteomes" id="UP001209229"/>
    </source>
</evidence>
<keyword evidence="10" id="KW-0732">Signal</keyword>
<keyword evidence="14" id="KW-1185">Reference proteome</keyword>
<evidence type="ECO:0000256" key="8">
    <source>
        <dbReference type="PROSITE-ProRule" id="PRU01360"/>
    </source>
</evidence>
<protein>
    <submittedName>
        <fullName evidence="13">TonB-dependent receptor</fullName>
    </submittedName>
</protein>